<dbReference type="InterPro" id="IPR029060">
    <property type="entry name" value="PIN-like_dom_sf"/>
</dbReference>
<evidence type="ECO:0000256" key="2">
    <source>
        <dbReference type="ARBA" id="ARBA00022722"/>
    </source>
</evidence>
<dbReference type="Gene3D" id="3.40.50.1010">
    <property type="entry name" value="5'-nuclease"/>
    <property type="match status" value="1"/>
</dbReference>
<keyword evidence="1 6" id="KW-1277">Toxin-antitoxin system</keyword>
<accession>A0A916WML4</accession>
<dbReference type="HAMAP" id="MF_00265">
    <property type="entry name" value="VapC_Nob1"/>
    <property type="match status" value="1"/>
</dbReference>
<evidence type="ECO:0000256" key="6">
    <source>
        <dbReference type="HAMAP-Rule" id="MF_00265"/>
    </source>
</evidence>
<reference evidence="8" key="1">
    <citation type="journal article" date="2014" name="Int. J. Syst. Evol. Microbiol.">
        <title>Complete genome sequence of Corynebacterium casei LMG S-19264T (=DSM 44701T), isolated from a smear-ripened cheese.</title>
        <authorList>
            <consortium name="US DOE Joint Genome Institute (JGI-PGF)"/>
            <person name="Walter F."/>
            <person name="Albersmeier A."/>
            <person name="Kalinowski J."/>
            <person name="Ruckert C."/>
        </authorList>
    </citation>
    <scope>NUCLEOTIDE SEQUENCE</scope>
    <source>
        <strain evidence="8">CGMCC 1.15085</strain>
    </source>
</reference>
<evidence type="ECO:0000256" key="4">
    <source>
        <dbReference type="ARBA" id="ARBA00022801"/>
    </source>
</evidence>
<keyword evidence="2 6" id="KW-0540">Nuclease</keyword>
<dbReference type="AlphaFoldDB" id="A0A916WML4"/>
<evidence type="ECO:0000256" key="1">
    <source>
        <dbReference type="ARBA" id="ARBA00022649"/>
    </source>
</evidence>
<dbReference type="EMBL" id="BMHI01000001">
    <property type="protein sequence ID" value="GGB14959.1"/>
    <property type="molecule type" value="Genomic_DNA"/>
</dbReference>
<comment type="similarity">
    <text evidence="6">Belongs to the PINc/VapC protein family.</text>
</comment>
<gene>
    <name evidence="8" type="primary">vapc35</name>
    <name evidence="6" type="synonym">vapC</name>
    <name evidence="8" type="ORF">GCM10011492_00800</name>
</gene>
<comment type="function">
    <text evidence="6">Toxic component of a toxin-antitoxin (TA) system. An RNase.</text>
</comment>
<sequence>MTRWYLDTSAALKLLVDESESAELDSAIATASDVASCYLLETELRRAIARYDGLTQSDASDLLDRVDLHEVPPSLFREAGLLPGDALRSLDALHVAAAIRLGVDVVATYDRRMQQAVVAAGMRVVASGQDS</sequence>
<evidence type="ECO:0000313" key="9">
    <source>
        <dbReference type="Proteomes" id="UP000636793"/>
    </source>
</evidence>
<feature type="domain" description="PIN" evidence="7">
    <location>
        <begin position="5"/>
        <end position="116"/>
    </location>
</feature>
<name>A0A916WML4_9MICO</name>
<keyword evidence="3 6" id="KW-0479">Metal-binding</keyword>
<dbReference type="InterPro" id="IPR022907">
    <property type="entry name" value="VapC_family"/>
</dbReference>
<keyword evidence="6" id="KW-0800">Toxin</keyword>
<evidence type="ECO:0000259" key="7">
    <source>
        <dbReference type="Pfam" id="PF01850"/>
    </source>
</evidence>
<keyword evidence="4 6" id="KW-0378">Hydrolase</keyword>
<evidence type="ECO:0000256" key="5">
    <source>
        <dbReference type="ARBA" id="ARBA00022842"/>
    </source>
</evidence>
<dbReference type="GO" id="GO:0090729">
    <property type="term" value="F:toxin activity"/>
    <property type="evidence" value="ECO:0007669"/>
    <property type="project" value="UniProtKB-KW"/>
</dbReference>
<dbReference type="RefSeq" id="WP_188835015.1">
    <property type="nucleotide sequence ID" value="NZ_BMHI01000001.1"/>
</dbReference>
<proteinExistence type="inferred from homology"/>
<evidence type="ECO:0000256" key="3">
    <source>
        <dbReference type="ARBA" id="ARBA00022723"/>
    </source>
</evidence>
<keyword evidence="9" id="KW-1185">Reference proteome</keyword>
<dbReference type="Pfam" id="PF01850">
    <property type="entry name" value="PIN"/>
    <property type="match status" value="1"/>
</dbReference>
<protein>
    <recommendedName>
        <fullName evidence="6">Ribonuclease VapC</fullName>
        <shortName evidence="6">RNase VapC</shortName>
        <ecNumber evidence="6">3.1.-.-</ecNumber>
    </recommendedName>
    <alternativeName>
        <fullName evidence="6">Toxin VapC</fullName>
    </alternativeName>
</protein>
<keyword evidence="5 6" id="KW-0460">Magnesium</keyword>
<dbReference type="CDD" id="cd09874">
    <property type="entry name" value="PIN_MT3492-like"/>
    <property type="match status" value="1"/>
</dbReference>
<dbReference type="EC" id="3.1.-.-" evidence="6"/>
<dbReference type="GO" id="GO:0004540">
    <property type="term" value="F:RNA nuclease activity"/>
    <property type="evidence" value="ECO:0007669"/>
    <property type="project" value="InterPro"/>
</dbReference>
<organism evidence="8 9">
    <name type="scientific">Flexivirga endophytica</name>
    <dbReference type="NCBI Taxonomy" id="1849103"/>
    <lineage>
        <taxon>Bacteria</taxon>
        <taxon>Bacillati</taxon>
        <taxon>Actinomycetota</taxon>
        <taxon>Actinomycetes</taxon>
        <taxon>Micrococcales</taxon>
        <taxon>Dermacoccaceae</taxon>
        <taxon>Flexivirga</taxon>
    </lineage>
</organism>
<dbReference type="GO" id="GO:0000287">
    <property type="term" value="F:magnesium ion binding"/>
    <property type="evidence" value="ECO:0007669"/>
    <property type="project" value="UniProtKB-UniRule"/>
</dbReference>
<evidence type="ECO:0000313" key="8">
    <source>
        <dbReference type="EMBL" id="GGB14959.1"/>
    </source>
</evidence>
<dbReference type="GO" id="GO:0016787">
    <property type="term" value="F:hydrolase activity"/>
    <property type="evidence" value="ECO:0007669"/>
    <property type="project" value="UniProtKB-KW"/>
</dbReference>
<dbReference type="InterPro" id="IPR002716">
    <property type="entry name" value="PIN_dom"/>
</dbReference>
<reference evidence="8" key="2">
    <citation type="submission" date="2020-09" db="EMBL/GenBank/DDBJ databases">
        <authorList>
            <person name="Sun Q."/>
            <person name="Zhou Y."/>
        </authorList>
    </citation>
    <scope>NUCLEOTIDE SEQUENCE</scope>
    <source>
        <strain evidence="8">CGMCC 1.15085</strain>
    </source>
</reference>
<dbReference type="SUPFAM" id="SSF88723">
    <property type="entry name" value="PIN domain-like"/>
    <property type="match status" value="1"/>
</dbReference>
<comment type="cofactor">
    <cofactor evidence="6">
        <name>Mg(2+)</name>
        <dbReference type="ChEBI" id="CHEBI:18420"/>
    </cofactor>
</comment>
<feature type="binding site" evidence="6">
    <location>
        <position position="7"/>
    </location>
    <ligand>
        <name>Mg(2+)</name>
        <dbReference type="ChEBI" id="CHEBI:18420"/>
    </ligand>
</feature>
<feature type="binding site" evidence="6">
    <location>
        <position position="91"/>
    </location>
    <ligand>
        <name>Mg(2+)</name>
        <dbReference type="ChEBI" id="CHEBI:18420"/>
    </ligand>
</feature>
<comment type="caution">
    <text evidence="8">The sequence shown here is derived from an EMBL/GenBank/DDBJ whole genome shotgun (WGS) entry which is preliminary data.</text>
</comment>
<dbReference type="Proteomes" id="UP000636793">
    <property type="component" value="Unassembled WGS sequence"/>
</dbReference>